<reference evidence="13" key="2">
    <citation type="submission" date="2021-01" db="EMBL/GenBank/DDBJ databases">
        <authorList>
            <person name="Schikora-Tamarit M.A."/>
        </authorList>
    </citation>
    <scope>NUCLEOTIDE SEQUENCE</scope>
    <source>
        <strain evidence="13">CBS2887</strain>
    </source>
</reference>
<evidence type="ECO:0000256" key="12">
    <source>
        <dbReference type="SAM" id="Phobius"/>
    </source>
</evidence>
<dbReference type="GO" id="GO:0015230">
    <property type="term" value="F:FAD transmembrane transporter activity"/>
    <property type="evidence" value="ECO:0007669"/>
    <property type="project" value="TreeGrafter"/>
</dbReference>
<gene>
    <name evidence="13" type="ORF">WICPIJ_000023</name>
</gene>
<evidence type="ECO:0000313" key="14">
    <source>
        <dbReference type="Proteomes" id="UP000774326"/>
    </source>
</evidence>
<evidence type="ECO:0000256" key="11">
    <source>
        <dbReference type="SAM" id="MobiDB-lite"/>
    </source>
</evidence>
<dbReference type="OrthoDB" id="2019556at2759"/>
<dbReference type="GO" id="GO:0005778">
    <property type="term" value="C:peroxisomal membrane"/>
    <property type="evidence" value="ECO:0007669"/>
    <property type="project" value="UniProtKB-SubCell"/>
</dbReference>
<dbReference type="PROSITE" id="PS50920">
    <property type="entry name" value="SOLCAR"/>
    <property type="match status" value="3"/>
</dbReference>
<keyword evidence="14" id="KW-1185">Reference proteome</keyword>
<feature type="transmembrane region" description="Helical" evidence="12">
    <location>
        <begin position="186"/>
        <end position="208"/>
    </location>
</feature>
<feature type="repeat" description="Solcar" evidence="9">
    <location>
        <begin position="130"/>
        <end position="214"/>
    </location>
</feature>
<dbReference type="GO" id="GO:0044610">
    <property type="term" value="F:FMN transmembrane transporter activity"/>
    <property type="evidence" value="ECO:0007669"/>
    <property type="project" value="TreeGrafter"/>
</dbReference>
<dbReference type="GO" id="GO:0051724">
    <property type="term" value="F:NAD transmembrane transporter activity"/>
    <property type="evidence" value="ECO:0007669"/>
    <property type="project" value="TreeGrafter"/>
</dbReference>
<dbReference type="GO" id="GO:0080122">
    <property type="term" value="F:AMP transmembrane transporter activity"/>
    <property type="evidence" value="ECO:0007669"/>
    <property type="project" value="TreeGrafter"/>
</dbReference>
<dbReference type="Gene3D" id="1.50.40.10">
    <property type="entry name" value="Mitochondrial carrier domain"/>
    <property type="match status" value="1"/>
</dbReference>
<dbReference type="GO" id="GO:0015228">
    <property type="term" value="F:coenzyme A transmembrane transporter activity"/>
    <property type="evidence" value="ECO:0007669"/>
    <property type="project" value="TreeGrafter"/>
</dbReference>
<protein>
    <recommendedName>
        <fullName evidence="15">Peroxisomal membrane protein PMP47B</fullName>
    </recommendedName>
</protein>
<feature type="transmembrane region" description="Helical" evidence="12">
    <location>
        <begin position="129"/>
        <end position="148"/>
    </location>
</feature>
<dbReference type="SUPFAM" id="SSF103506">
    <property type="entry name" value="Mitochondrial carrier"/>
    <property type="match status" value="1"/>
</dbReference>
<dbReference type="GO" id="GO:0005347">
    <property type="term" value="F:ATP transmembrane transporter activity"/>
    <property type="evidence" value="ECO:0007669"/>
    <property type="project" value="TreeGrafter"/>
</dbReference>
<feature type="transmembrane region" description="Helical" evidence="12">
    <location>
        <begin position="12"/>
        <end position="31"/>
    </location>
</feature>
<evidence type="ECO:0000313" key="13">
    <source>
        <dbReference type="EMBL" id="KAH3688964.1"/>
    </source>
</evidence>
<dbReference type="InterPro" id="IPR023395">
    <property type="entry name" value="MCP_dom_sf"/>
</dbReference>
<evidence type="ECO:0000256" key="2">
    <source>
        <dbReference type="ARBA" id="ARBA00006375"/>
    </source>
</evidence>
<feature type="repeat" description="Solcar" evidence="9">
    <location>
        <begin position="223"/>
        <end position="308"/>
    </location>
</feature>
<dbReference type="Proteomes" id="UP000774326">
    <property type="component" value="Unassembled WGS sequence"/>
</dbReference>
<evidence type="ECO:0000256" key="4">
    <source>
        <dbReference type="ARBA" id="ARBA00022692"/>
    </source>
</evidence>
<comment type="subcellular location">
    <subcellularLocation>
        <location evidence="1">Peroxisome membrane</location>
        <topology evidence="1">Multi-pass membrane protein</topology>
    </subcellularLocation>
</comment>
<dbReference type="PANTHER" id="PTHR45939">
    <property type="entry name" value="PEROXISOMAL MEMBRANE PROTEIN PMP34-RELATED"/>
    <property type="match status" value="1"/>
</dbReference>
<feature type="compositionally biased region" description="Polar residues" evidence="11">
    <location>
        <begin position="41"/>
        <end position="50"/>
    </location>
</feature>
<evidence type="ECO:0000256" key="7">
    <source>
        <dbReference type="ARBA" id="ARBA00023136"/>
    </source>
</evidence>
<feature type="transmembrane region" description="Helical" evidence="12">
    <location>
        <begin position="85"/>
        <end position="108"/>
    </location>
</feature>
<evidence type="ECO:0000256" key="6">
    <source>
        <dbReference type="ARBA" id="ARBA00022989"/>
    </source>
</evidence>
<comment type="caution">
    <text evidence="13">The sequence shown here is derived from an EMBL/GenBank/DDBJ whole genome shotgun (WGS) entry which is preliminary data.</text>
</comment>
<proteinExistence type="inferred from homology"/>
<dbReference type="EMBL" id="JAEUBG010000019">
    <property type="protein sequence ID" value="KAH3688964.1"/>
    <property type="molecule type" value="Genomic_DNA"/>
</dbReference>
<sequence>MTDRLQVDPAAHAIAGGIGGALSMVVTYPLVTLSTLAQTNSSKLTGSTDSTKSEPEKDLESGKAKKQASTALDAIKALYNNSGVLGFYAGLESAIFGIIVNNVVYYYFYEALTKVVLTRKKATASSAKVLNSFESIIIGAIAGSITVFSTNPIWVANTRITVSKDSKKLTTIGALMDIIKTDGPLALFRGVLPALILVTNPIIQYTIFEQLKNFINKRSKKGLTSIHAFFIGALGKLIATGSTYPYITLKSRMHLQKEGEKDTVLGMIRKILDKEGIAGFYNGVFVKLSQSVLTAAFLFFFKEELTASSLQLLKLIRSLKNVQRGKVTA</sequence>
<accession>A0A9P8QHY2</accession>
<dbReference type="InterPro" id="IPR018108">
    <property type="entry name" value="MCP_transmembrane"/>
</dbReference>
<feature type="transmembrane region" description="Helical" evidence="12">
    <location>
        <begin position="228"/>
        <end position="247"/>
    </location>
</feature>
<keyword evidence="5" id="KW-0677">Repeat</keyword>
<evidence type="ECO:0000256" key="9">
    <source>
        <dbReference type="PROSITE-ProRule" id="PRU00282"/>
    </source>
</evidence>
<dbReference type="Pfam" id="PF00153">
    <property type="entry name" value="Mito_carr"/>
    <property type="match status" value="3"/>
</dbReference>
<keyword evidence="6 12" id="KW-1133">Transmembrane helix</keyword>
<comment type="similarity">
    <text evidence="2 10">Belongs to the mitochondrial carrier (TC 2.A.29) family.</text>
</comment>
<keyword evidence="4 9" id="KW-0812">Transmembrane</keyword>
<feature type="repeat" description="Solcar" evidence="9">
    <location>
        <begin position="7"/>
        <end position="115"/>
    </location>
</feature>
<evidence type="ECO:0008006" key="15">
    <source>
        <dbReference type="Google" id="ProtNLM"/>
    </source>
</evidence>
<organism evidence="13 14">
    <name type="scientific">Wickerhamomyces pijperi</name>
    <name type="common">Yeast</name>
    <name type="synonym">Pichia pijperi</name>
    <dbReference type="NCBI Taxonomy" id="599730"/>
    <lineage>
        <taxon>Eukaryota</taxon>
        <taxon>Fungi</taxon>
        <taxon>Dikarya</taxon>
        <taxon>Ascomycota</taxon>
        <taxon>Saccharomycotina</taxon>
        <taxon>Saccharomycetes</taxon>
        <taxon>Phaffomycetales</taxon>
        <taxon>Wickerhamomycetaceae</taxon>
        <taxon>Wickerhamomyces</taxon>
    </lineage>
</organism>
<keyword evidence="8" id="KW-0576">Peroxisome</keyword>
<dbReference type="InterPro" id="IPR052217">
    <property type="entry name" value="Mito/Peroxisomal_Carrier"/>
</dbReference>
<keyword evidence="3 10" id="KW-0813">Transport</keyword>
<evidence type="ECO:0000256" key="10">
    <source>
        <dbReference type="RuleBase" id="RU000488"/>
    </source>
</evidence>
<dbReference type="PANTHER" id="PTHR45939:SF5">
    <property type="entry name" value="PEROXISOMAL MEMBRANE PROTEIN PMP34"/>
    <property type="match status" value="1"/>
</dbReference>
<evidence type="ECO:0000256" key="3">
    <source>
        <dbReference type="ARBA" id="ARBA00022448"/>
    </source>
</evidence>
<evidence type="ECO:0000256" key="1">
    <source>
        <dbReference type="ARBA" id="ARBA00004585"/>
    </source>
</evidence>
<evidence type="ECO:0000256" key="8">
    <source>
        <dbReference type="ARBA" id="ARBA00023140"/>
    </source>
</evidence>
<keyword evidence="7 9" id="KW-0472">Membrane</keyword>
<evidence type="ECO:0000256" key="5">
    <source>
        <dbReference type="ARBA" id="ARBA00022737"/>
    </source>
</evidence>
<dbReference type="AlphaFoldDB" id="A0A9P8QHY2"/>
<dbReference type="GO" id="GO:0015217">
    <property type="term" value="F:ADP transmembrane transporter activity"/>
    <property type="evidence" value="ECO:0007669"/>
    <property type="project" value="TreeGrafter"/>
</dbReference>
<feature type="compositionally biased region" description="Basic and acidic residues" evidence="11">
    <location>
        <begin position="51"/>
        <end position="63"/>
    </location>
</feature>
<feature type="region of interest" description="Disordered" evidence="11">
    <location>
        <begin position="41"/>
        <end position="65"/>
    </location>
</feature>
<reference evidence="13" key="1">
    <citation type="journal article" date="2021" name="Open Biol.">
        <title>Shared evolutionary footprints suggest mitochondrial oxidative damage underlies multiple complex I losses in fungi.</title>
        <authorList>
            <person name="Schikora-Tamarit M.A."/>
            <person name="Marcet-Houben M."/>
            <person name="Nosek J."/>
            <person name="Gabaldon T."/>
        </authorList>
    </citation>
    <scope>NUCLEOTIDE SEQUENCE</scope>
    <source>
        <strain evidence="13">CBS2887</strain>
    </source>
</reference>
<feature type="transmembrane region" description="Helical" evidence="12">
    <location>
        <begin position="280"/>
        <end position="301"/>
    </location>
</feature>
<name>A0A9P8QHY2_WICPI</name>